<reference evidence="4" key="1">
    <citation type="submission" date="2020-10" db="EMBL/GenBank/DDBJ databases">
        <authorList>
            <person name="Gilroy R."/>
        </authorList>
    </citation>
    <scope>NUCLEOTIDE SEQUENCE</scope>
    <source>
        <strain evidence="4">15467</strain>
    </source>
</reference>
<dbReference type="EMBL" id="JADINB010000035">
    <property type="protein sequence ID" value="MBO8428605.1"/>
    <property type="molecule type" value="Genomic_DNA"/>
</dbReference>
<dbReference type="Gene3D" id="3.40.640.10">
    <property type="entry name" value="Type I PLP-dependent aspartate aminotransferase-like (Major domain)"/>
    <property type="match status" value="1"/>
</dbReference>
<dbReference type="InterPro" id="IPR015422">
    <property type="entry name" value="PyrdxlP-dep_Trfase_small"/>
</dbReference>
<dbReference type="Pfam" id="PF00155">
    <property type="entry name" value="Aminotran_1_2"/>
    <property type="match status" value="1"/>
</dbReference>
<keyword evidence="2" id="KW-0808">Transferase</keyword>
<dbReference type="GO" id="GO:0008483">
    <property type="term" value="F:transaminase activity"/>
    <property type="evidence" value="ECO:0007669"/>
    <property type="project" value="UniProtKB-KW"/>
</dbReference>
<evidence type="ECO:0000256" key="2">
    <source>
        <dbReference type="ARBA" id="ARBA00022679"/>
    </source>
</evidence>
<dbReference type="InterPro" id="IPR015421">
    <property type="entry name" value="PyrdxlP-dep_Trfase_major"/>
</dbReference>
<accession>A0A9D9DM27</accession>
<dbReference type="SUPFAM" id="SSF53383">
    <property type="entry name" value="PLP-dependent transferases"/>
    <property type="match status" value="1"/>
</dbReference>
<feature type="domain" description="Aminotransferase class I/classII large" evidence="3">
    <location>
        <begin position="13"/>
        <end position="287"/>
    </location>
</feature>
<dbReference type="InterPro" id="IPR015424">
    <property type="entry name" value="PyrdxlP-dep_Trfase"/>
</dbReference>
<evidence type="ECO:0000313" key="4">
    <source>
        <dbReference type="EMBL" id="MBO8428605.1"/>
    </source>
</evidence>
<evidence type="ECO:0000256" key="1">
    <source>
        <dbReference type="ARBA" id="ARBA00001933"/>
    </source>
</evidence>
<sequence>GLVGSEMCIRDRISTIDALVTRHDIIVYDSEAHACIMDGVRLHMGQRIVYPHNDIEKCEKALERATKLCEKSGGGILLITEGVYGMTGGLGKLDEICKLKKKYQFRILIDDAHGFGVMGPHGRGTSEHFGVMDQVDLYFGAFAKSMACIGGFVAGRKDIINYLRYNLRSQIYAKSLPMPIVEGCLKRLDLIRKGDDLRARLWKVTRALQNGLRERGFDIGVAEACVTPVFLHGDVPEATNILIDLRENYKIFCSVVVYPVVPRGVIMFRLIPTAMHELEHVEYTLNAFAEIKKKLEAGAYKGSTEIRDMAID</sequence>
<reference evidence="4" key="2">
    <citation type="journal article" date="2021" name="PeerJ">
        <title>Extensive microbial diversity within the chicken gut microbiome revealed by metagenomics and culture.</title>
        <authorList>
            <person name="Gilroy R."/>
            <person name="Ravi A."/>
            <person name="Getino M."/>
            <person name="Pursley I."/>
            <person name="Horton D.L."/>
            <person name="Alikhan N.F."/>
            <person name="Baker D."/>
            <person name="Gharbi K."/>
            <person name="Hall N."/>
            <person name="Watson M."/>
            <person name="Adriaenssens E.M."/>
            <person name="Foster-Nyarko E."/>
            <person name="Jarju S."/>
            <person name="Secka A."/>
            <person name="Antonio M."/>
            <person name="Oren A."/>
            <person name="Chaudhuri R.R."/>
            <person name="La Ragione R."/>
            <person name="Hildebrand F."/>
            <person name="Pallen M.J."/>
        </authorList>
    </citation>
    <scope>NUCLEOTIDE SEQUENCE</scope>
    <source>
        <strain evidence="4">15467</strain>
    </source>
</reference>
<evidence type="ECO:0000259" key="3">
    <source>
        <dbReference type="Pfam" id="PF00155"/>
    </source>
</evidence>
<feature type="non-terminal residue" evidence="4">
    <location>
        <position position="1"/>
    </location>
</feature>
<dbReference type="GO" id="GO:0030170">
    <property type="term" value="F:pyridoxal phosphate binding"/>
    <property type="evidence" value="ECO:0007669"/>
    <property type="project" value="InterPro"/>
</dbReference>
<dbReference type="PANTHER" id="PTHR13693">
    <property type="entry name" value="CLASS II AMINOTRANSFERASE/8-AMINO-7-OXONONANOATE SYNTHASE"/>
    <property type="match status" value="1"/>
</dbReference>
<protein>
    <submittedName>
        <fullName evidence="4">Aminotransferase class I/II-fold pyridoxal phosphate-dependent enzyme</fullName>
    </submittedName>
</protein>
<dbReference type="Proteomes" id="UP000823635">
    <property type="component" value="Unassembled WGS sequence"/>
</dbReference>
<organism evidence="4 5">
    <name type="scientific">Candidatus Egerieousia excrementavium</name>
    <dbReference type="NCBI Taxonomy" id="2840778"/>
    <lineage>
        <taxon>Bacteria</taxon>
        <taxon>Pseudomonadati</taxon>
        <taxon>Bacteroidota</taxon>
        <taxon>Bacteroidia</taxon>
        <taxon>Bacteroidales</taxon>
        <taxon>Candidatus Egerieousia</taxon>
    </lineage>
</organism>
<dbReference type="Gene3D" id="3.90.1150.10">
    <property type="entry name" value="Aspartate Aminotransferase, domain 1"/>
    <property type="match status" value="1"/>
</dbReference>
<comment type="cofactor">
    <cofactor evidence="1">
        <name>pyridoxal 5'-phosphate</name>
        <dbReference type="ChEBI" id="CHEBI:597326"/>
    </cofactor>
</comment>
<dbReference type="InterPro" id="IPR004839">
    <property type="entry name" value="Aminotransferase_I/II_large"/>
</dbReference>
<comment type="caution">
    <text evidence="4">The sequence shown here is derived from an EMBL/GenBank/DDBJ whole genome shotgun (WGS) entry which is preliminary data.</text>
</comment>
<keyword evidence="4" id="KW-0032">Aminotransferase</keyword>
<gene>
    <name evidence="4" type="ORF">IAC68_01550</name>
</gene>
<dbReference type="AlphaFoldDB" id="A0A9D9DM27"/>
<evidence type="ECO:0000313" key="5">
    <source>
        <dbReference type="Proteomes" id="UP000823635"/>
    </source>
</evidence>
<proteinExistence type="predicted"/>
<dbReference type="InterPro" id="IPR050087">
    <property type="entry name" value="AON_synthase_class-II"/>
</dbReference>
<name>A0A9D9DM27_9BACT</name>